<dbReference type="HOGENOM" id="CLU_1886468_0_0_1"/>
<protein>
    <submittedName>
        <fullName evidence="1">Uncharacterized protein</fullName>
    </submittedName>
</protein>
<reference evidence="1 2" key="1">
    <citation type="journal article" date="2015" name="Mol. Plant Microbe Interact.">
        <title>Genome, transcriptome, and functional analyses of Penicillium expansum provide new insights into secondary metabolism and pathogenicity.</title>
        <authorList>
            <person name="Ballester A.R."/>
            <person name="Marcet-Houben M."/>
            <person name="Levin E."/>
            <person name="Sela N."/>
            <person name="Selma-Lazaro C."/>
            <person name="Carmona L."/>
            <person name="Wisniewski M."/>
            <person name="Droby S."/>
            <person name="Gonzalez-Candelas L."/>
            <person name="Gabaldon T."/>
        </authorList>
    </citation>
    <scope>NUCLEOTIDE SEQUENCE [LARGE SCALE GENOMIC DNA]</scope>
    <source>
        <strain evidence="1 2">PHI-1</strain>
    </source>
</reference>
<name>A0A0A2L2E2_PENIT</name>
<dbReference type="Proteomes" id="UP000030104">
    <property type="component" value="Unassembled WGS sequence"/>
</dbReference>
<proteinExistence type="predicted"/>
<evidence type="ECO:0000313" key="2">
    <source>
        <dbReference type="Proteomes" id="UP000030104"/>
    </source>
</evidence>
<comment type="caution">
    <text evidence="1">The sequence shown here is derived from an EMBL/GenBank/DDBJ whole genome shotgun (WGS) entry which is preliminary data.</text>
</comment>
<dbReference type="STRING" id="40296.A0A0A2L2E2"/>
<sequence length="135" mass="15484">MCRLDRPPSLPRTVPRTKYGINIQHPAALCVGTFFRPLDPPIKKWRLFSRRLQRFLRTIVQKPELATYVHNVVLNGNSFDKGVDDPGNESPRIPVAETLVNELVELVTRINVPYAKEWIQKLRAGSMDAFTTLFI</sequence>
<accession>A0A0A2L2E2</accession>
<keyword evidence="2" id="KW-1185">Reference proteome</keyword>
<evidence type="ECO:0000313" key="1">
    <source>
        <dbReference type="EMBL" id="KGO74164.1"/>
    </source>
</evidence>
<dbReference type="PhylomeDB" id="A0A0A2L2E2"/>
<gene>
    <name evidence="1" type="ORF">PITC_022220</name>
</gene>
<dbReference type="OrthoDB" id="4191831at2759"/>
<dbReference type="EMBL" id="JQGA01000705">
    <property type="protein sequence ID" value="KGO74164.1"/>
    <property type="molecule type" value="Genomic_DNA"/>
</dbReference>
<dbReference type="AlphaFoldDB" id="A0A0A2L2E2"/>
<organism evidence="1 2">
    <name type="scientific">Penicillium italicum</name>
    <name type="common">Blue mold</name>
    <dbReference type="NCBI Taxonomy" id="40296"/>
    <lineage>
        <taxon>Eukaryota</taxon>
        <taxon>Fungi</taxon>
        <taxon>Dikarya</taxon>
        <taxon>Ascomycota</taxon>
        <taxon>Pezizomycotina</taxon>
        <taxon>Eurotiomycetes</taxon>
        <taxon>Eurotiomycetidae</taxon>
        <taxon>Eurotiales</taxon>
        <taxon>Aspergillaceae</taxon>
        <taxon>Penicillium</taxon>
    </lineage>
</organism>